<dbReference type="RefSeq" id="WP_206643948.1">
    <property type="nucleotide sequence ID" value="NZ_CP071247.1"/>
</dbReference>
<name>A0ABX7MRH7_9GAMM</name>
<dbReference type="PANTHER" id="PTHR32322">
    <property type="entry name" value="INNER MEMBRANE TRANSPORTER"/>
    <property type="match status" value="1"/>
</dbReference>
<reference evidence="8 9" key="1">
    <citation type="submission" date="2021-03" db="EMBL/GenBank/DDBJ databases">
        <title>Genome sequencing of Marinobacter sp. LPB0319.</title>
        <authorList>
            <person name="Kim J."/>
        </authorList>
    </citation>
    <scope>NUCLEOTIDE SEQUENCE [LARGE SCALE GENOMIC DNA]</scope>
    <source>
        <strain evidence="8 9">LPB0319</strain>
    </source>
</reference>
<dbReference type="SUPFAM" id="SSF103481">
    <property type="entry name" value="Multidrug resistance efflux transporter EmrE"/>
    <property type="match status" value="2"/>
</dbReference>
<proteinExistence type="inferred from homology"/>
<comment type="subcellular location">
    <subcellularLocation>
        <location evidence="1">Membrane</location>
        <topology evidence="1">Multi-pass membrane protein</topology>
    </subcellularLocation>
</comment>
<keyword evidence="4 6" id="KW-1133">Transmembrane helix</keyword>
<dbReference type="InterPro" id="IPR050638">
    <property type="entry name" value="AA-Vitamin_Transporters"/>
</dbReference>
<dbReference type="InterPro" id="IPR000620">
    <property type="entry name" value="EamA_dom"/>
</dbReference>
<feature type="transmembrane region" description="Helical" evidence="6">
    <location>
        <begin position="272"/>
        <end position="290"/>
    </location>
</feature>
<evidence type="ECO:0000313" key="8">
    <source>
        <dbReference type="EMBL" id="QSP94729.1"/>
    </source>
</evidence>
<evidence type="ECO:0000256" key="3">
    <source>
        <dbReference type="ARBA" id="ARBA00022692"/>
    </source>
</evidence>
<dbReference type="InterPro" id="IPR037185">
    <property type="entry name" value="EmrE-like"/>
</dbReference>
<feature type="transmembrane region" description="Helical" evidence="6">
    <location>
        <begin position="152"/>
        <end position="171"/>
    </location>
</feature>
<feature type="domain" description="EamA" evidence="7">
    <location>
        <begin position="13"/>
        <end position="139"/>
    </location>
</feature>
<comment type="similarity">
    <text evidence="2">Belongs to the EamA transporter family.</text>
</comment>
<evidence type="ECO:0000259" key="7">
    <source>
        <dbReference type="Pfam" id="PF00892"/>
    </source>
</evidence>
<feature type="transmembrane region" description="Helical" evidence="6">
    <location>
        <begin position="7"/>
        <end position="29"/>
    </location>
</feature>
<sequence length="307" mass="32464">MHPVVSSYLIPALFVWLWSTGFIGAKYGLPYAEPFTLLLLRMLITLGLLAILVRLVNTRWPGWRAAGHLAVTGVLVHGCYLGGVYYAIQDGMASGIVSLIVGLQPLVTAAVAVMLLGERVTFRQWLGLALGLVGVSLVLFEKYAGNQVGAPLSAWALLWALVALAGISLGTVYQKRFGTGADLVAGTFIQYSAAASFFAIGAFALESREVEWSLQLQLSMAWLVLGVSIGAILLLMWLIRRGAASQVASLFYLVPPVTALEAYILFGEQLGGLALAGGLVAIVGVALAVTQQKAGTGAPFKRATADE</sequence>
<dbReference type="Gene3D" id="1.10.3730.20">
    <property type="match status" value="1"/>
</dbReference>
<dbReference type="PANTHER" id="PTHR32322:SF2">
    <property type="entry name" value="EAMA DOMAIN-CONTAINING PROTEIN"/>
    <property type="match status" value="1"/>
</dbReference>
<feature type="transmembrane region" description="Helical" evidence="6">
    <location>
        <begin position="35"/>
        <end position="56"/>
    </location>
</feature>
<keyword evidence="3 6" id="KW-0812">Transmembrane</keyword>
<feature type="transmembrane region" description="Helical" evidence="6">
    <location>
        <begin position="68"/>
        <end position="88"/>
    </location>
</feature>
<keyword evidence="5 6" id="KW-0472">Membrane</keyword>
<gene>
    <name evidence="8" type="ORF">LPB19_16405</name>
</gene>
<feature type="transmembrane region" description="Helical" evidence="6">
    <location>
        <begin position="217"/>
        <end position="238"/>
    </location>
</feature>
<feature type="transmembrane region" description="Helical" evidence="6">
    <location>
        <begin position="183"/>
        <end position="205"/>
    </location>
</feature>
<feature type="transmembrane region" description="Helical" evidence="6">
    <location>
        <begin position="122"/>
        <end position="140"/>
    </location>
</feature>
<evidence type="ECO:0000256" key="2">
    <source>
        <dbReference type="ARBA" id="ARBA00007362"/>
    </source>
</evidence>
<dbReference type="EMBL" id="CP071247">
    <property type="protein sequence ID" value="QSP94729.1"/>
    <property type="molecule type" value="Genomic_DNA"/>
</dbReference>
<protein>
    <submittedName>
        <fullName evidence="8">DMT family transporter</fullName>
    </submittedName>
</protein>
<dbReference type="Proteomes" id="UP000663555">
    <property type="component" value="Chromosome"/>
</dbReference>
<evidence type="ECO:0000256" key="1">
    <source>
        <dbReference type="ARBA" id="ARBA00004141"/>
    </source>
</evidence>
<organism evidence="8 9">
    <name type="scientific">Marinobacter salinisoli</name>
    <dbReference type="NCBI Taxonomy" id="2769486"/>
    <lineage>
        <taxon>Bacteria</taxon>
        <taxon>Pseudomonadati</taxon>
        <taxon>Pseudomonadota</taxon>
        <taxon>Gammaproteobacteria</taxon>
        <taxon>Pseudomonadales</taxon>
        <taxon>Marinobacteraceae</taxon>
        <taxon>Marinobacter</taxon>
    </lineage>
</organism>
<feature type="transmembrane region" description="Helical" evidence="6">
    <location>
        <begin position="94"/>
        <end position="115"/>
    </location>
</feature>
<feature type="domain" description="EamA" evidence="7">
    <location>
        <begin position="155"/>
        <end position="289"/>
    </location>
</feature>
<dbReference type="Pfam" id="PF00892">
    <property type="entry name" value="EamA"/>
    <property type="match status" value="2"/>
</dbReference>
<evidence type="ECO:0000256" key="4">
    <source>
        <dbReference type="ARBA" id="ARBA00022989"/>
    </source>
</evidence>
<evidence type="ECO:0000256" key="6">
    <source>
        <dbReference type="SAM" id="Phobius"/>
    </source>
</evidence>
<keyword evidence="9" id="KW-1185">Reference proteome</keyword>
<evidence type="ECO:0000313" key="9">
    <source>
        <dbReference type="Proteomes" id="UP000663555"/>
    </source>
</evidence>
<accession>A0ABX7MRH7</accession>
<evidence type="ECO:0000256" key="5">
    <source>
        <dbReference type="ARBA" id="ARBA00023136"/>
    </source>
</evidence>